<dbReference type="EMBL" id="SLZV01000015">
    <property type="protein sequence ID" value="TCS67734.1"/>
    <property type="molecule type" value="Genomic_DNA"/>
</dbReference>
<evidence type="ECO:0000313" key="1">
    <source>
        <dbReference type="EMBL" id="GBU04806.1"/>
    </source>
</evidence>
<dbReference type="EMBL" id="BHEO01000005">
    <property type="protein sequence ID" value="GBU04806.1"/>
    <property type="molecule type" value="Genomic_DNA"/>
</dbReference>
<accession>A0A4R3JPZ0</accession>
<evidence type="ECO:0000313" key="3">
    <source>
        <dbReference type="Proteomes" id="UP000294613"/>
    </source>
</evidence>
<comment type="caution">
    <text evidence="2">The sequence shown here is derived from an EMBL/GenBank/DDBJ whole genome shotgun (WGS) entry which is preliminary data.</text>
</comment>
<dbReference type="Proteomes" id="UP000702954">
    <property type="component" value="Unassembled WGS sequence"/>
</dbReference>
<evidence type="ECO:0000313" key="2">
    <source>
        <dbReference type="EMBL" id="TCS67734.1"/>
    </source>
</evidence>
<dbReference type="RefSeq" id="WP_008976904.1">
    <property type="nucleotide sequence ID" value="NZ_BHEO01000005.1"/>
</dbReference>
<dbReference type="Pfam" id="PF12668">
    <property type="entry name" value="DUF3791"/>
    <property type="match status" value="1"/>
</dbReference>
<protein>
    <submittedName>
        <fullName evidence="2">Uncharacterized protein DUF3791</fullName>
    </submittedName>
</protein>
<evidence type="ECO:0000313" key="4">
    <source>
        <dbReference type="Proteomes" id="UP000702954"/>
    </source>
</evidence>
<organism evidence="2 3">
    <name type="scientific">Faecalimonas umbilicata</name>
    <dbReference type="NCBI Taxonomy" id="1912855"/>
    <lineage>
        <taxon>Bacteria</taxon>
        <taxon>Bacillati</taxon>
        <taxon>Bacillota</taxon>
        <taxon>Clostridia</taxon>
        <taxon>Lachnospirales</taxon>
        <taxon>Lachnospiraceae</taxon>
        <taxon>Faecalimonas</taxon>
    </lineage>
</organism>
<dbReference type="InterPro" id="IPR024269">
    <property type="entry name" value="DUF3791"/>
</dbReference>
<keyword evidence="4" id="KW-1185">Reference proteome</keyword>
<sequence length="79" mass="9209">MMTNEEIKNFSELEFAVFCIENVAAKLGVDAERVYQAFTEKSDILNGYIVPEYETLHTQSREYIVDDLLDVMKERKVEV</sequence>
<reference evidence="1 4" key="1">
    <citation type="journal article" date="2018" name="Int. J. Syst. Evol. Microbiol.">
        <title>Draft Genome Sequence of Faecalimonas umbilicata JCM 30896T, an Acetate-Producing Bacterium Isolated from Human Feces.</title>
        <authorList>
            <person name="Sakamoto M."/>
            <person name="Ikeyama N."/>
            <person name="Yuki M."/>
            <person name="Ohkuma M."/>
        </authorList>
    </citation>
    <scope>NUCLEOTIDE SEQUENCE [LARGE SCALE GENOMIC DNA]</scope>
    <source>
        <strain evidence="1 4">EGH7</strain>
    </source>
</reference>
<reference evidence="2 3" key="2">
    <citation type="submission" date="2019-03" db="EMBL/GenBank/DDBJ databases">
        <title>Genomic Encyclopedia of Type Strains, Phase IV (KMG-IV): sequencing the most valuable type-strain genomes for metagenomic binning, comparative biology and taxonomic classification.</title>
        <authorList>
            <person name="Goeker M."/>
        </authorList>
    </citation>
    <scope>NUCLEOTIDE SEQUENCE [LARGE SCALE GENOMIC DNA]</scope>
    <source>
        <strain evidence="2 3">DSM 103426</strain>
    </source>
</reference>
<dbReference type="Proteomes" id="UP000294613">
    <property type="component" value="Unassembled WGS sequence"/>
</dbReference>
<dbReference type="AlphaFoldDB" id="A0A4R3JPZ0"/>
<name>A0A4R3JPZ0_9FIRM</name>
<proteinExistence type="predicted"/>
<gene>
    <name evidence="2" type="ORF">EDD74_11558</name>
    <name evidence="1" type="ORF">FAEUMB_13470</name>
</gene>